<dbReference type="Proteomes" id="UP000622552">
    <property type="component" value="Unassembled WGS sequence"/>
</dbReference>
<dbReference type="SUPFAM" id="SSF110849">
    <property type="entry name" value="ParB/Sulfiredoxin"/>
    <property type="match status" value="1"/>
</dbReference>
<gene>
    <name evidence="1" type="ORF">IW245_003731</name>
</gene>
<comment type="caution">
    <text evidence="1">The sequence shown here is derived from an EMBL/GenBank/DDBJ whole genome shotgun (WGS) entry which is preliminary data.</text>
</comment>
<keyword evidence="2" id="KW-1185">Reference proteome</keyword>
<accession>A0A8J7KX92</accession>
<evidence type="ECO:0008006" key="3">
    <source>
        <dbReference type="Google" id="ProtNLM"/>
    </source>
</evidence>
<proteinExistence type="predicted"/>
<name>A0A8J7KX92_9ACTN</name>
<dbReference type="EMBL" id="JADOUF010000001">
    <property type="protein sequence ID" value="MBG6137537.1"/>
    <property type="molecule type" value="Genomic_DNA"/>
</dbReference>
<evidence type="ECO:0000313" key="2">
    <source>
        <dbReference type="Proteomes" id="UP000622552"/>
    </source>
</evidence>
<organism evidence="1 2">
    <name type="scientific">Longispora fulva</name>
    <dbReference type="NCBI Taxonomy" id="619741"/>
    <lineage>
        <taxon>Bacteria</taxon>
        <taxon>Bacillati</taxon>
        <taxon>Actinomycetota</taxon>
        <taxon>Actinomycetes</taxon>
        <taxon>Micromonosporales</taxon>
        <taxon>Micromonosporaceae</taxon>
        <taxon>Longispora</taxon>
    </lineage>
</organism>
<dbReference type="AlphaFoldDB" id="A0A8J7KX92"/>
<evidence type="ECO:0000313" key="1">
    <source>
        <dbReference type="EMBL" id="MBG6137537.1"/>
    </source>
</evidence>
<sequence length="124" mass="13575">MMSEVFMLGPFLYPIAAALRVIEESEREPQPVSVYRAAVNAGILTLAGAWVEPPPGNVDRERAMEVDLTKPIIVMQLDRATMVIADGRHRLVKACVLGVRELPGYLLTAEEAESIKCLIAVEEG</sequence>
<dbReference type="InterPro" id="IPR036086">
    <property type="entry name" value="ParB/Sulfiredoxin_sf"/>
</dbReference>
<protein>
    <recommendedName>
        <fullName evidence="3">ParB-like nuclease family protein</fullName>
    </recommendedName>
</protein>
<reference evidence="1" key="1">
    <citation type="submission" date="2020-11" db="EMBL/GenBank/DDBJ databases">
        <title>Sequencing the genomes of 1000 actinobacteria strains.</title>
        <authorList>
            <person name="Klenk H.-P."/>
        </authorList>
    </citation>
    <scope>NUCLEOTIDE SEQUENCE</scope>
    <source>
        <strain evidence="1">DSM 45356</strain>
    </source>
</reference>